<dbReference type="SUPFAM" id="SSF50249">
    <property type="entry name" value="Nucleic acid-binding proteins"/>
    <property type="match status" value="1"/>
</dbReference>
<keyword evidence="5 6" id="KW-0234">DNA repair</keyword>
<protein>
    <recommendedName>
        <fullName evidence="6">Holliday junction branch migration complex subunit RuvA</fullName>
    </recommendedName>
</protein>
<evidence type="ECO:0000256" key="2">
    <source>
        <dbReference type="ARBA" id="ARBA00022763"/>
    </source>
</evidence>
<evidence type="ECO:0000313" key="9">
    <source>
        <dbReference type="Proteomes" id="UP000604381"/>
    </source>
</evidence>
<gene>
    <name evidence="6 8" type="primary">ruvA</name>
    <name evidence="8" type="ORF">ISN26_00265</name>
</gene>
<dbReference type="InterPro" id="IPR010994">
    <property type="entry name" value="RuvA_2-like"/>
</dbReference>
<evidence type="ECO:0000313" key="8">
    <source>
        <dbReference type="EMBL" id="MBF2734526.1"/>
    </source>
</evidence>
<dbReference type="InterPro" id="IPR013849">
    <property type="entry name" value="DNA_helicase_Holl-junc_RuvA_I"/>
</dbReference>
<reference evidence="8" key="1">
    <citation type="submission" date="2020-10" db="EMBL/GenBank/DDBJ databases">
        <title>An improved Amphimedon queenslandica hologenome assembly reveals how three proteobacterial symbionts can extend the metabolic phenotypic of their marine sponge host.</title>
        <authorList>
            <person name="Degnan B."/>
            <person name="Degnan S."/>
            <person name="Xiang X."/>
        </authorList>
    </citation>
    <scope>NUCLEOTIDE SEQUENCE</scope>
    <source>
        <strain evidence="8">AqS2</strain>
    </source>
</reference>
<dbReference type="SUPFAM" id="SSF46929">
    <property type="entry name" value="DNA helicase RuvA subunit, C-terminal domain"/>
    <property type="match status" value="1"/>
</dbReference>
<feature type="domain" description="Helix-hairpin-helix DNA-binding motif class 1" evidence="7">
    <location>
        <begin position="73"/>
        <end position="92"/>
    </location>
</feature>
<dbReference type="GO" id="GO:0005524">
    <property type="term" value="F:ATP binding"/>
    <property type="evidence" value="ECO:0007669"/>
    <property type="project" value="InterPro"/>
</dbReference>
<dbReference type="SMART" id="SM00278">
    <property type="entry name" value="HhH1"/>
    <property type="match status" value="2"/>
</dbReference>
<organism evidence="8 9">
    <name type="scientific">Candidatus Amphirhobacter heronislandensis</name>
    <dbReference type="NCBI Taxonomy" id="1732024"/>
    <lineage>
        <taxon>Bacteria</taxon>
        <taxon>Pseudomonadati</taxon>
        <taxon>Pseudomonadota</taxon>
        <taxon>Gammaproteobacteria</taxon>
        <taxon>Candidatus Tethybacterales</taxon>
        <taxon>Candidatus Tethybacteraceae</taxon>
        <taxon>Candidatus Amphirhobacter</taxon>
    </lineage>
</organism>
<dbReference type="Pfam" id="PF14520">
    <property type="entry name" value="HHH_5"/>
    <property type="match status" value="1"/>
</dbReference>
<keyword evidence="3 6" id="KW-0238">DNA-binding</keyword>
<feature type="region of interest" description="Domain I" evidence="6">
    <location>
        <begin position="1"/>
        <end position="64"/>
    </location>
</feature>
<keyword evidence="4 6" id="KW-0233">DNA recombination</keyword>
<dbReference type="GO" id="GO:0009378">
    <property type="term" value="F:four-way junction helicase activity"/>
    <property type="evidence" value="ECO:0007669"/>
    <property type="project" value="InterPro"/>
</dbReference>
<dbReference type="CDD" id="cd14332">
    <property type="entry name" value="UBA_RuvA_C"/>
    <property type="match status" value="1"/>
</dbReference>
<evidence type="ECO:0000256" key="6">
    <source>
        <dbReference type="HAMAP-Rule" id="MF_00031"/>
    </source>
</evidence>
<dbReference type="HAMAP" id="MF_00031">
    <property type="entry name" value="DNA_HJ_migration_RuvA"/>
    <property type="match status" value="1"/>
</dbReference>
<feature type="region of interest" description="Domain III" evidence="6">
    <location>
        <begin position="145"/>
        <end position="190"/>
    </location>
</feature>
<evidence type="ECO:0000256" key="4">
    <source>
        <dbReference type="ARBA" id="ARBA00023172"/>
    </source>
</evidence>
<dbReference type="Pfam" id="PF07499">
    <property type="entry name" value="RuvA_C"/>
    <property type="match status" value="1"/>
</dbReference>
<comment type="subunit">
    <text evidence="6">Homotetramer. Forms an RuvA(8)-RuvB(12)-Holliday junction (HJ) complex. HJ DNA is sandwiched between 2 RuvA tetramers; dsDNA enters through RuvA and exits via RuvB. An RuvB hexamer assembles on each DNA strand where it exits the tetramer. Each RuvB hexamer is contacted by two RuvA subunits (via domain III) on 2 adjacent RuvB subunits; this complex drives branch migration. In the full resolvosome a probable DNA-RuvA(4)-RuvB(12)-RuvC(2) complex forms which resolves the HJ.</text>
</comment>
<dbReference type="GO" id="GO:0006310">
    <property type="term" value="P:DNA recombination"/>
    <property type="evidence" value="ECO:0007669"/>
    <property type="project" value="UniProtKB-UniRule"/>
</dbReference>
<dbReference type="GO" id="GO:0048476">
    <property type="term" value="C:Holliday junction resolvase complex"/>
    <property type="evidence" value="ECO:0007669"/>
    <property type="project" value="UniProtKB-UniRule"/>
</dbReference>
<dbReference type="NCBIfam" id="TIGR00084">
    <property type="entry name" value="ruvA"/>
    <property type="match status" value="1"/>
</dbReference>
<dbReference type="Proteomes" id="UP000604381">
    <property type="component" value="Unassembled WGS sequence"/>
</dbReference>
<dbReference type="InterPro" id="IPR000085">
    <property type="entry name" value="RuvA"/>
</dbReference>
<dbReference type="Gene3D" id="1.10.8.10">
    <property type="entry name" value="DNA helicase RuvA subunit, C-terminal domain"/>
    <property type="match status" value="1"/>
</dbReference>
<comment type="caution">
    <text evidence="8">The sequence shown here is derived from an EMBL/GenBank/DDBJ whole genome shotgun (WGS) entry which is preliminary data.</text>
</comment>
<comment type="similarity">
    <text evidence="6">Belongs to the RuvA family.</text>
</comment>
<comment type="domain">
    <text evidence="6">Has three domains with a flexible linker between the domains II and III and assumes an 'L' shape. Domain III is highly mobile and contacts RuvB.</text>
</comment>
<dbReference type="InterPro" id="IPR011114">
    <property type="entry name" value="RuvA_C"/>
</dbReference>
<dbReference type="InterPro" id="IPR003583">
    <property type="entry name" value="Hlx-hairpin-Hlx_DNA-bd_motif"/>
</dbReference>
<comment type="subcellular location">
    <subcellularLocation>
        <location evidence="6">Cytoplasm</location>
    </subcellularLocation>
</comment>
<dbReference type="Gene3D" id="1.10.150.20">
    <property type="entry name" value="5' to 3' exonuclease, C-terminal subdomain"/>
    <property type="match status" value="1"/>
</dbReference>
<name>A0A930UG58_9GAMM</name>
<dbReference type="InterPro" id="IPR012340">
    <property type="entry name" value="NA-bd_OB-fold"/>
</dbReference>
<dbReference type="EMBL" id="JADHEI010000009">
    <property type="protein sequence ID" value="MBF2734526.1"/>
    <property type="molecule type" value="Genomic_DNA"/>
</dbReference>
<dbReference type="Pfam" id="PF01330">
    <property type="entry name" value="RuvA_N"/>
    <property type="match status" value="1"/>
</dbReference>
<keyword evidence="2 6" id="KW-0227">DNA damage</keyword>
<dbReference type="GO" id="GO:0000400">
    <property type="term" value="F:four-way junction DNA binding"/>
    <property type="evidence" value="ECO:0007669"/>
    <property type="project" value="UniProtKB-UniRule"/>
</dbReference>
<keyword evidence="1 6" id="KW-0963">Cytoplasm</keyword>
<dbReference type="SUPFAM" id="SSF47781">
    <property type="entry name" value="RuvA domain 2-like"/>
    <property type="match status" value="1"/>
</dbReference>
<evidence type="ECO:0000256" key="5">
    <source>
        <dbReference type="ARBA" id="ARBA00023204"/>
    </source>
</evidence>
<dbReference type="InterPro" id="IPR036267">
    <property type="entry name" value="RuvA_C_sf"/>
</dbReference>
<dbReference type="Gene3D" id="2.40.50.140">
    <property type="entry name" value="Nucleic acid-binding proteins"/>
    <property type="match status" value="1"/>
</dbReference>
<dbReference type="GO" id="GO:0016787">
    <property type="term" value="F:hydrolase activity"/>
    <property type="evidence" value="ECO:0007669"/>
    <property type="project" value="UniProtKB-KW"/>
</dbReference>
<evidence type="ECO:0000259" key="7">
    <source>
        <dbReference type="SMART" id="SM00278"/>
    </source>
</evidence>
<keyword evidence="8" id="KW-0378">Hydrolase</keyword>
<keyword evidence="9" id="KW-1185">Reference proteome</keyword>
<dbReference type="AlphaFoldDB" id="A0A930UG58"/>
<dbReference type="GO" id="GO:0006281">
    <property type="term" value="P:DNA repair"/>
    <property type="evidence" value="ECO:0007669"/>
    <property type="project" value="UniProtKB-UniRule"/>
</dbReference>
<accession>A0A930UG58</accession>
<proteinExistence type="inferred from homology"/>
<comment type="caution">
    <text evidence="6">Lacks conserved residue(s) required for the propagation of feature annotation.</text>
</comment>
<comment type="function">
    <text evidence="6">The RuvA-RuvB-RuvC complex processes Holliday junction (HJ) DNA during genetic recombination and DNA repair, while the RuvA-RuvB complex plays an important role in the rescue of blocked DNA replication forks via replication fork reversal (RFR). RuvA specifically binds to HJ cruciform DNA, conferring on it an open structure. The RuvB hexamer acts as an ATP-dependent pump, pulling dsDNA into and through the RuvAB complex. HJ branch migration allows RuvC to scan DNA until it finds its consensus sequence, where it cleaves and resolves the cruciform DNA.</text>
</comment>
<sequence length="190" mass="19234">MIALLRGKLAAAAPPHVVVECGGVGYEVMIPAPAFESLPAAGEEVTLHVSLQVREDSHSLYGFFTAAERLLFLTLVRISGVGAKSAMALLSALDPAGLAAAVEDNDPKALTKAPGIGLRSAERIVIELRGKDVLAAAPATIPAHAQAIAALVALGYSASKARGALAGVPTKGKEVAEIIKLALAKLSGGS</sequence>
<dbReference type="GO" id="GO:0009379">
    <property type="term" value="C:Holliday junction helicase complex"/>
    <property type="evidence" value="ECO:0007669"/>
    <property type="project" value="InterPro"/>
</dbReference>
<evidence type="ECO:0000256" key="1">
    <source>
        <dbReference type="ARBA" id="ARBA00022490"/>
    </source>
</evidence>
<evidence type="ECO:0000256" key="3">
    <source>
        <dbReference type="ARBA" id="ARBA00023125"/>
    </source>
</evidence>
<feature type="domain" description="Helix-hairpin-helix DNA-binding motif class 1" evidence="7">
    <location>
        <begin position="108"/>
        <end position="127"/>
    </location>
</feature>
<dbReference type="GO" id="GO:0005737">
    <property type="term" value="C:cytoplasm"/>
    <property type="evidence" value="ECO:0007669"/>
    <property type="project" value="UniProtKB-SubCell"/>
</dbReference>